<evidence type="ECO:0000313" key="3">
    <source>
        <dbReference type="Proteomes" id="UP000295367"/>
    </source>
</evidence>
<sequence length="281" mass="30721">MNDANVDSNNNSETTDNHSMSLTSDGGLKMESTNSYTTVNANDFKREGDGILSTARTPFGNPATTLTKDSIITHEGMDMSLQTAHKLGLVSLKNGEYSEASEQPSSTQDEPEQDMSESMGDKVEAQLTELANMIPVDFQTRVAESMISNGKIDYQNMGQTLGINSVELQQRVGVAEQAFRNQADKVLMSAGIGKEDLQGFVQWATSNKGEEFKRTQREQVYGRDTRGYQALARAYLNANAPAVSSIPESYKPRTLRDGTTLVTLPGYPEMKLQVATKLGLI</sequence>
<feature type="compositionally biased region" description="Polar residues" evidence="1">
    <location>
        <begin position="1"/>
        <end position="24"/>
    </location>
</feature>
<gene>
    <name evidence="2" type="ORF">EDC63_10711</name>
</gene>
<dbReference type="AlphaFoldDB" id="A0A4R3Y736"/>
<accession>A0A4R3Y736</accession>
<evidence type="ECO:0000313" key="2">
    <source>
        <dbReference type="EMBL" id="TCV86324.1"/>
    </source>
</evidence>
<keyword evidence="3" id="KW-1185">Reference proteome</keyword>
<comment type="caution">
    <text evidence="2">The sequence shown here is derived from an EMBL/GenBank/DDBJ whole genome shotgun (WGS) entry which is preliminary data.</text>
</comment>
<proteinExistence type="predicted"/>
<name>A0A4R3Y736_9PROT</name>
<feature type="region of interest" description="Disordered" evidence="1">
    <location>
        <begin position="1"/>
        <end position="33"/>
    </location>
</feature>
<reference evidence="2 3" key="1">
    <citation type="submission" date="2019-03" db="EMBL/GenBank/DDBJ databases">
        <title>Genomic Encyclopedia of Type Strains, Phase IV (KMG-IV): sequencing the most valuable type-strain genomes for metagenomic binning, comparative biology and taxonomic classification.</title>
        <authorList>
            <person name="Goeker M."/>
        </authorList>
    </citation>
    <scope>NUCLEOTIDE SEQUENCE [LARGE SCALE GENOMIC DNA]</scope>
    <source>
        <strain evidence="2 3">DSM 100309</strain>
    </source>
</reference>
<dbReference type="EMBL" id="SMCO01000007">
    <property type="protein sequence ID" value="TCV86324.1"/>
    <property type="molecule type" value="Genomic_DNA"/>
</dbReference>
<dbReference type="Proteomes" id="UP000295367">
    <property type="component" value="Unassembled WGS sequence"/>
</dbReference>
<feature type="region of interest" description="Disordered" evidence="1">
    <location>
        <begin position="97"/>
        <end position="120"/>
    </location>
</feature>
<dbReference type="RefSeq" id="WP_132920916.1">
    <property type="nucleotide sequence ID" value="NZ_BHVT01000009.1"/>
</dbReference>
<evidence type="ECO:0000256" key="1">
    <source>
        <dbReference type="SAM" id="MobiDB-lite"/>
    </source>
</evidence>
<protein>
    <submittedName>
        <fullName evidence="2">Uncharacterized protein</fullName>
    </submittedName>
</protein>
<organism evidence="2 3">
    <name type="scientific">Sulfurirhabdus autotrophica</name>
    <dbReference type="NCBI Taxonomy" id="1706046"/>
    <lineage>
        <taxon>Bacteria</taxon>
        <taxon>Pseudomonadati</taxon>
        <taxon>Pseudomonadota</taxon>
        <taxon>Betaproteobacteria</taxon>
        <taxon>Nitrosomonadales</taxon>
        <taxon>Sulfuricellaceae</taxon>
        <taxon>Sulfurirhabdus</taxon>
    </lineage>
</organism>